<evidence type="ECO:0000313" key="2">
    <source>
        <dbReference type="Proteomes" id="UP000256805"/>
    </source>
</evidence>
<reference evidence="1 2" key="1">
    <citation type="submission" date="2018-01" db="EMBL/GenBank/DDBJ databases">
        <authorList>
            <person name="Gaut B.S."/>
            <person name="Morton B.R."/>
            <person name="Clegg M.T."/>
            <person name="Duvall M.R."/>
        </authorList>
    </citation>
    <scope>NUCLEOTIDE SEQUENCE [LARGE SCALE GENOMIC DNA]</scope>
    <source>
        <strain evidence="1">Cupriavidus taiwanensis cmp 52</strain>
    </source>
</reference>
<accession>A0A375JCA5</accession>
<gene>
    <name evidence="1" type="ORF">CBM2634_U320005</name>
</gene>
<dbReference type="EMBL" id="OVTA01000097">
    <property type="protein sequence ID" value="SPS02804.1"/>
    <property type="molecule type" value="Genomic_DNA"/>
</dbReference>
<dbReference type="AlphaFoldDB" id="A0A375JCA5"/>
<evidence type="ECO:0000313" key="1">
    <source>
        <dbReference type="EMBL" id="SPS02804.1"/>
    </source>
</evidence>
<protein>
    <submittedName>
        <fullName evidence="1">Uncharacterized protein</fullName>
    </submittedName>
</protein>
<dbReference type="Proteomes" id="UP000256805">
    <property type="component" value="Unassembled WGS sequence"/>
</dbReference>
<organism evidence="1 2">
    <name type="scientific">Cupriavidus taiwanensis</name>
    <dbReference type="NCBI Taxonomy" id="164546"/>
    <lineage>
        <taxon>Bacteria</taxon>
        <taxon>Pseudomonadati</taxon>
        <taxon>Pseudomonadota</taxon>
        <taxon>Betaproteobacteria</taxon>
        <taxon>Burkholderiales</taxon>
        <taxon>Burkholderiaceae</taxon>
        <taxon>Cupriavidus</taxon>
    </lineage>
</organism>
<name>A0A375JCA5_9BURK</name>
<proteinExistence type="predicted"/>
<sequence>MENIAEVHVAMKHDLGGGGI</sequence>